<name>A0A0C5J9N9_9PROT</name>
<organism evidence="2 3">
    <name type="scientific">Rugosibacter aromaticivorans</name>
    <dbReference type="NCBI Taxonomy" id="1565605"/>
    <lineage>
        <taxon>Bacteria</taxon>
        <taxon>Pseudomonadati</taxon>
        <taxon>Pseudomonadota</taxon>
        <taxon>Betaproteobacteria</taxon>
        <taxon>Nitrosomonadales</taxon>
        <taxon>Sterolibacteriaceae</taxon>
        <taxon>Rugosibacter</taxon>
    </lineage>
</organism>
<dbReference type="InterPro" id="IPR017894">
    <property type="entry name" value="HTH_IS21_transposase_type"/>
</dbReference>
<keyword evidence="3" id="KW-1185">Reference proteome</keyword>
<dbReference type="PROSITE" id="PS50531">
    <property type="entry name" value="HTH_IS21"/>
    <property type="match status" value="1"/>
</dbReference>
<feature type="domain" description="HTH IS21-type" evidence="1">
    <location>
        <begin position="5"/>
        <end position="67"/>
    </location>
</feature>
<evidence type="ECO:0000313" key="2">
    <source>
        <dbReference type="EMBL" id="AJP48419.1"/>
    </source>
</evidence>
<sequence length="92" mass="10636">MITNEVHMEIEVLRKHGFSLRRIAAEVGCAVNTVRSHLATGTKPKYEWQKRRASKLSPYEIYLRERQVAVHPIWIPASVLHREIADQGYQVA</sequence>
<reference evidence="2 3" key="1">
    <citation type="journal article" date="2015" name="Genome Announc.">
        <title>Complete Genome Sequence of a Novel Bacterium within the Family Rhodocyclaceae That Degrades Polycyclic Aromatic Hydrocarbons.</title>
        <authorList>
            <person name="Singleton D.R."/>
            <person name="Dickey A.N."/>
            <person name="Scholl E.H."/>
            <person name="Wright F.A."/>
            <person name="Aitken M.D."/>
        </authorList>
    </citation>
    <scope>NUCLEOTIDE SEQUENCE [LARGE SCALE GENOMIC DNA]</scope>
    <source>
        <strain evidence="3">PG1-Ca6</strain>
    </source>
</reference>
<dbReference type="Proteomes" id="UP000061603">
    <property type="component" value="Chromosome"/>
</dbReference>
<dbReference type="PATRIC" id="fig|1565605.3.peg.1694"/>
<dbReference type="HOGENOM" id="CLU_020626_7_1_4"/>
<evidence type="ECO:0000313" key="3">
    <source>
        <dbReference type="Proteomes" id="UP000061603"/>
    </source>
</evidence>
<accession>A0A0C5J9N9</accession>
<gene>
    <name evidence="2" type="ORF">PG1C_07990</name>
</gene>
<dbReference type="AlphaFoldDB" id="A0A0C5J9N9"/>
<dbReference type="STRING" id="1565605.PG1C_07990"/>
<protein>
    <recommendedName>
        <fullName evidence="1">HTH IS21-type domain-containing protein</fullName>
    </recommendedName>
</protein>
<dbReference type="Gene3D" id="1.10.10.60">
    <property type="entry name" value="Homeodomain-like"/>
    <property type="match status" value="1"/>
</dbReference>
<proteinExistence type="predicted"/>
<dbReference type="KEGG" id="rbu:PG1C_07990"/>
<dbReference type="EMBL" id="CP010554">
    <property type="protein sequence ID" value="AJP48419.1"/>
    <property type="molecule type" value="Genomic_DNA"/>
</dbReference>
<evidence type="ECO:0000259" key="1">
    <source>
        <dbReference type="PROSITE" id="PS50531"/>
    </source>
</evidence>